<feature type="compositionally biased region" description="Polar residues" evidence="2">
    <location>
        <begin position="536"/>
        <end position="545"/>
    </location>
</feature>
<feature type="coiled-coil region" evidence="1">
    <location>
        <begin position="689"/>
        <end position="716"/>
    </location>
</feature>
<keyword evidence="4" id="KW-1185">Reference proteome</keyword>
<protein>
    <submittedName>
        <fullName evidence="3">Uncharacterized protein</fullName>
    </submittedName>
</protein>
<dbReference type="PANTHER" id="PTHR42023:SF1">
    <property type="entry name" value="BHLH DOMAIN-CONTAINING PROTEIN"/>
    <property type="match status" value="1"/>
</dbReference>
<dbReference type="OrthoDB" id="4507572at2759"/>
<dbReference type="PANTHER" id="PTHR42023">
    <property type="entry name" value="BHLH DOMAIN-CONTAINING PROTEIN"/>
    <property type="match status" value="1"/>
</dbReference>
<feature type="compositionally biased region" description="Polar residues" evidence="2">
    <location>
        <begin position="610"/>
        <end position="621"/>
    </location>
</feature>
<feature type="compositionally biased region" description="Basic and acidic residues" evidence="2">
    <location>
        <begin position="220"/>
        <end position="235"/>
    </location>
</feature>
<dbReference type="STRING" id="45235.A0A2K3PYQ5"/>
<feature type="region of interest" description="Disordered" evidence="2">
    <location>
        <begin position="91"/>
        <end position="646"/>
    </location>
</feature>
<feature type="compositionally biased region" description="Low complexity" evidence="2">
    <location>
        <begin position="236"/>
        <end position="256"/>
    </location>
</feature>
<organism evidence="3 4">
    <name type="scientific">Tolypocladium capitatum</name>
    <dbReference type="NCBI Taxonomy" id="45235"/>
    <lineage>
        <taxon>Eukaryota</taxon>
        <taxon>Fungi</taxon>
        <taxon>Dikarya</taxon>
        <taxon>Ascomycota</taxon>
        <taxon>Pezizomycotina</taxon>
        <taxon>Sordariomycetes</taxon>
        <taxon>Hypocreomycetidae</taxon>
        <taxon>Hypocreales</taxon>
        <taxon>Ophiocordycipitaceae</taxon>
        <taxon>Tolypocladium</taxon>
    </lineage>
</organism>
<gene>
    <name evidence="3" type="ORF">TCAP_07412</name>
</gene>
<keyword evidence="1" id="KW-0175">Coiled coil</keyword>
<feature type="non-terminal residue" evidence="3">
    <location>
        <position position="1"/>
    </location>
</feature>
<dbReference type="AlphaFoldDB" id="A0A2K3PYQ5"/>
<name>A0A2K3PYQ5_9HYPO</name>
<feature type="compositionally biased region" description="Basic and acidic residues" evidence="2">
    <location>
        <begin position="622"/>
        <end position="633"/>
    </location>
</feature>
<dbReference type="Proteomes" id="UP000236621">
    <property type="component" value="Unassembled WGS sequence"/>
</dbReference>
<proteinExistence type="predicted"/>
<accession>A0A2K3PYQ5</accession>
<comment type="caution">
    <text evidence="3">The sequence shown here is derived from an EMBL/GenBank/DDBJ whole genome shotgun (WGS) entry which is preliminary data.</text>
</comment>
<feature type="compositionally biased region" description="Basic residues" evidence="2">
    <location>
        <begin position="24"/>
        <end position="39"/>
    </location>
</feature>
<feature type="compositionally biased region" description="Low complexity" evidence="2">
    <location>
        <begin position="1"/>
        <end position="10"/>
    </location>
</feature>
<evidence type="ECO:0000313" key="3">
    <source>
        <dbReference type="EMBL" id="PNY20409.1"/>
    </source>
</evidence>
<evidence type="ECO:0000313" key="4">
    <source>
        <dbReference type="Proteomes" id="UP000236621"/>
    </source>
</evidence>
<dbReference type="EMBL" id="NRSZ01001280">
    <property type="protein sequence ID" value="PNY20409.1"/>
    <property type="molecule type" value="Genomic_DNA"/>
</dbReference>
<evidence type="ECO:0000256" key="1">
    <source>
        <dbReference type="SAM" id="Coils"/>
    </source>
</evidence>
<feature type="region of interest" description="Disordered" evidence="2">
    <location>
        <begin position="1"/>
        <end position="53"/>
    </location>
</feature>
<reference evidence="3 4" key="1">
    <citation type="submission" date="2017-08" db="EMBL/GenBank/DDBJ databases">
        <title>Harnessing the power of phylogenomics to disentangle the directionality and signatures of interkingdom host jumping in the parasitic fungal genus Tolypocladium.</title>
        <authorList>
            <person name="Quandt C.A."/>
            <person name="Patterson W."/>
            <person name="Spatafora J.W."/>
        </authorList>
    </citation>
    <scope>NUCLEOTIDE SEQUENCE [LARGE SCALE GENOMIC DNA]</scope>
    <source>
        <strain evidence="3 4">CBS 113982</strain>
    </source>
</reference>
<evidence type="ECO:0000256" key="2">
    <source>
        <dbReference type="SAM" id="MobiDB-lite"/>
    </source>
</evidence>
<sequence>TTTTTTTTTTILRAPSSRSGAGVHKQRLARLRGARRHAASRHDGHDDLDDPLGHPLGHPLDALGISSAPYRYEIRMGKVVPRAARVDIPLPSHQPDILAAPVREPPPRNPRRRTNQPQRPQQRLPSDAGWRPASSVYDQSDGHGGDSDSDDAVTSRPGPASRAMYRHAAEAQVSPPSSPETGHFRDGRMAGDVSPIDDEFDLTQQEMLRASRQAPQPAPYKEDHRSILPSRDARRSAPSARRGLPGLRGAGAPVAPQLRAPMPNDAPRERQPHPGQRPAAPAQQTRWNPGSAGEASRLAPDSAPGFDPTTTATGPLSGRRNAPSSSFGQRMSMMGRSRPEPVDSRPPWHGASGRSKIVQPVRDDTAAAPLDIPRRSSKRTALGEPGGPPSMTRPSGPETSTAGDASCGPLPPIPNQKASRKSASFSPFPSRPPKHPGAAPQAYPSPPDSVSLAQPPPPAAAQPTGRSPMASSPHRDALPTSSAKAVQRKPPPSADPTSGTPPRDPADFGLAHSHLDPAGATPRQSTPRDARAQLASRFSVTTFPKSNPGPPRRSADEFRPQAPTLPARQTSVMDRKRPFSAAGGGKPSEEPVVVSILGPSSAVDGEKNSVQRPTQHSSHSRVASEAKSVDRRSSMAKPLPPAPHELCSSQDRVAHLNAQIQGLVHRRININKSIQQMTELMPADNFLASSEVLLKREAEKQKVEALKEELAEVQRQEYDLGLKLHRTYKRLDKDSEFEPATLWVKRVTG</sequence>